<keyword evidence="3" id="KW-1185">Reference proteome</keyword>
<comment type="caution">
    <text evidence="2">The sequence shown here is derived from an EMBL/GenBank/DDBJ whole genome shotgun (WGS) entry which is preliminary data.</text>
</comment>
<dbReference type="InterPro" id="IPR015002">
    <property type="entry name" value="T6SS_Tdi1_C"/>
</dbReference>
<gene>
    <name evidence="2" type="ORF">T190607A01A_40057</name>
</gene>
<proteinExistence type="predicted"/>
<dbReference type="Pfam" id="PF08906">
    <property type="entry name" value="T6SS_Tdi1_C"/>
    <property type="match status" value="1"/>
</dbReference>
<feature type="domain" description="T6SS immunity protein Tdi1 C-terminal" evidence="1">
    <location>
        <begin position="60"/>
        <end position="130"/>
    </location>
</feature>
<evidence type="ECO:0000313" key="2">
    <source>
        <dbReference type="EMBL" id="CAL2090662.1"/>
    </source>
</evidence>
<dbReference type="Proteomes" id="UP001497416">
    <property type="component" value="Unassembled WGS sequence"/>
</dbReference>
<organism evidence="2 3">
    <name type="scientific">Tenacibaculum platacis</name>
    <dbReference type="NCBI Taxonomy" id="3137852"/>
    <lineage>
        <taxon>Bacteria</taxon>
        <taxon>Pseudomonadati</taxon>
        <taxon>Bacteroidota</taxon>
        <taxon>Flavobacteriia</taxon>
        <taxon>Flavobacteriales</taxon>
        <taxon>Flavobacteriaceae</taxon>
        <taxon>Tenacibaculum</taxon>
    </lineage>
</organism>
<name>A0ABP1EQ08_9FLAO</name>
<accession>A0ABP1EQ08</accession>
<reference evidence="2 3" key="1">
    <citation type="submission" date="2024-05" db="EMBL/GenBank/DDBJ databases">
        <authorList>
            <person name="Duchaud E."/>
        </authorList>
    </citation>
    <scope>NUCLEOTIDE SEQUENCE [LARGE SCALE GENOMIC DNA]</scope>
    <source>
        <strain evidence="2">Ena-SAMPLE-TAB-13-05-2024-13:56:06:370-140302</strain>
    </source>
</reference>
<protein>
    <submittedName>
        <fullName evidence="2">DUF1851 domain-containing protein</fullName>
    </submittedName>
</protein>
<evidence type="ECO:0000259" key="1">
    <source>
        <dbReference type="Pfam" id="PF08906"/>
    </source>
</evidence>
<dbReference type="EMBL" id="CAXIXY010000006">
    <property type="protein sequence ID" value="CAL2090662.1"/>
    <property type="molecule type" value="Genomic_DNA"/>
</dbReference>
<evidence type="ECO:0000313" key="3">
    <source>
        <dbReference type="Proteomes" id="UP001497416"/>
    </source>
</evidence>
<sequence length="149" mass="17180">MDNKENMITEINKAWNWKGFNANEVILTNDFGNVIFKTDNNEYWRICPEEISCEKIAKSELEFDRLLTDTEFIEDWQMLALIKIAKSEIGELEVGQKYCLKIPAVLGGEYEKSNIGKISFIELISFSGDLGFTIKDLKDGQKIELKTRD</sequence>